<dbReference type="InterPro" id="IPR029063">
    <property type="entry name" value="SAM-dependent_MTases_sf"/>
</dbReference>
<dbReference type="PANTHER" id="PTHR18895:SF74">
    <property type="entry name" value="MTRF1L RELEASE FACTOR GLUTAMINE METHYLTRANSFERASE"/>
    <property type="match status" value="1"/>
</dbReference>
<dbReference type="InterPro" id="IPR007848">
    <property type="entry name" value="Small_mtfrase_dom"/>
</dbReference>
<dbReference type="GO" id="GO:0032259">
    <property type="term" value="P:methylation"/>
    <property type="evidence" value="ECO:0007669"/>
    <property type="project" value="InterPro"/>
</dbReference>
<dbReference type="InterPro" id="IPR002052">
    <property type="entry name" value="DNA_methylase_N6_adenine_CS"/>
</dbReference>
<dbReference type="PANTHER" id="PTHR18895">
    <property type="entry name" value="HEMK METHYLTRANSFERASE"/>
    <property type="match status" value="1"/>
</dbReference>
<dbReference type="GO" id="GO:0005739">
    <property type="term" value="C:mitochondrion"/>
    <property type="evidence" value="ECO:0007669"/>
    <property type="project" value="TreeGrafter"/>
</dbReference>
<organism evidence="2">
    <name type="scientific">Cyprideis torosa</name>
    <dbReference type="NCBI Taxonomy" id="163714"/>
    <lineage>
        <taxon>Eukaryota</taxon>
        <taxon>Metazoa</taxon>
        <taxon>Ecdysozoa</taxon>
        <taxon>Arthropoda</taxon>
        <taxon>Crustacea</taxon>
        <taxon>Oligostraca</taxon>
        <taxon>Ostracoda</taxon>
        <taxon>Podocopa</taxon>
        <taxon>Podocopida</taxon>
        <taxon>Cytherocopina</taxon>
        <taxon>Cytheroidea</taxon>
        <taxon>Cytherideidae</taxon>
        <taxon>Cyprideis</taxon>
    </lineage>
</organism>
<reference evidence="2" key="1">
    <citation type="submission" date="2020-11" db="EMBL/GenBank/DDBJ databases">
        <authorList>
            <person name="Tran Van P."/>
        </authorList>
    </citation>
    <scope>NUCLEOTIDE SEQUENCE</scope>
</reference>
<dbReference type="Pfam" id="PF05175">
    <property type="entry name" value="MTS"/>
    <property type="match status" value="1"/>
</dbReference>
<dbReference type="EMBL" id="OB681466">
    <property type="protein sequence ID" value="CAD7236734.1"/>
    <property type="molecule type" value="Genomic_DNA"/>
</dbReference>
<accession>A0A7R8WWZ6</accession>
<dbReference type="Gene3D" id="3.40.50.150">
    <property type="entry name" value="Vaccinia Virus protein VP39"/>
    <property type="match status" value="1"/>
</dbReference>
<dbReference type="GO" id="GO:0008757">
    <property type="term" value="F:S-adenosylmethionine-dependent methyltransferase activity"/>
    <property type="evidence" value="ECO:0007669"/>
    <property type="project" value="UniProtKB-ARBA"/>
</dbReference>
<proteinExistence type="predicted"/>
<feature type="domain" description="Methyltransferase small" evidence="1">
    <location>
        <begin position="15"/>
        <end position="97"/>
    </location>
</feature>
<dbReference type="SUPFAM" id="SSF53335">
    <property type="entry name" value="S-adenosyl-L-methionine-dependent methyltransferases"/>
    <property type="match status" value="1"/>
</dbReference>
<evidence type="ECO:0000313" key="2">
    <source>
        <dbReference type="EMBL" id="CAD7236734.1"/>
    </source>
</evidence>
<dbReference type="GO" id="GO:0003676">
    <property type="term" value="F:nucleic acid binding"/>
    <property type="evidence" value="ECO:0007669"/>
    <property type="project" value="InterPro"/>
</dbReference>
<sequence>MALKWVDREGRRDKALRIIDLGTGTGCIPIALLSELPNASAVAVDISEKALDIAHQNAKKHKMSNRMSFVHGDWFEGFEGESFDLIVSNPPYIPGSDIENLSIE</sequence>
<dbReference type="PROSITE" id="PS00092">
    <property type="entry name" value="N6_MTASE"/>
    <property type="match status" value="1"/>
</dbReference>
<dbReference type="InterPro" id="IPR050320">
    <property type="entry name" value="N5-glutamine_MTase"/>
</dbReference>
<name>A0A7R8WWZ6_9CRUS</name>
<protein>
    <recommendedName>
        <fullName evidence="1">Methyltransferase small domain-containing protein</fullName>
    </recommendedName>
</protein>
<gene>
    <name evidence="2" type="ORF">CTOB1V02_LOCUS14549</name>
</gene>
<dbReference type="CDD" id="cd02440">
    <property type="entry name" value="AdoMet_MTases"/>
    <property type="match status" value="1"/>
</dbReference>
<feature type="non-terminal residue" evidence="2">
    <location>
        <position position="104"/>
    </location>
</feature>
<dbReference type="AlphaFoldDB" id="A0A7R8WWZ6"/>
<evidence type="ECO:0000259" key="1">
    <source>
        <dbReference type="Pfam" id="PF05175"/>
    </source>
</evidence>
<dbReference type="OrthoDB" id="269872at2759"/>